<evidence type="ECO:0000313" key="5">
    <source>
        <dbReference type="Proteomes" id="UP000027665"/>
    </source>
</evidence>
<gene>
    <name evidence="4" type="ORF">EH55_04560</name>
</gene>
<proteinExistence type="predicted"/>
<name>A0A073IPH7_9BACT</name>
<comment type="caution">
    <text evidence="4">The sequence shown here is derived from an EMBL/GenBank/DDBJ whole genome shotgun (WGS) entry which is preliminary data.</text>
</comment>
<dbReference type="InterPro" id="IPR008274">
    <property type="entry name" value="AldOxase/xan_DH_MoCoBD1"/>
</dbReference>
<dbReference type="SUPFAM" id="SSF56003">
    <property type="entry name" value="Molybdenum cofactor-binding domain"/>
    <property type="match status" value="1"/>
</dbReference>
<dbReference type="PANTHER" id="PTHR11908">
    <property type="entry name" value="XANTHINE DEHYDROGENASE"/>
    <property type="match status" value="1"/>
</dbReference>
<dbReference type="InterPro" id="IPR000674">
    <property type="entry name" value="Ald_Oxase/Xan_DH_a/b"/>
</dbReference>
<sequence>MMDINKLRDQKNAIRRLESISKVTGSTSYLDDMEMQGMSFGSIIRSPYPHAKVLSIDIEAAKKIPGVLGILCPKDVSHVKFNCCGFLPADSLIKDEEILTMHPRHEGDRIAAVVAESYEICKKAMNAIKIEYEVLPAQMTIDEAMKEGAPLVNPDVYDTNCFYHKIGERGKIDDGFEKSDYIFEGTYRTQTVHPIPMEPISCIAHWTRDEKLLIWANSQTPYQDRRILAEEFGLPECDIILHRATIGGGFGQREELHNQDVASALSHLIYRPVKIVNERNDEMISTATRHASLSKVKMGVSKDGKLIAYQHTMYTNAGAYCTHTPLVTGAPDRKCPYHMPYLRFDGIGVLTNGPVSGAFRGYGNPQVSFARESLINDLCRKMGWDSVKFRYDNVCKPGEKMHANKILSTFPADQCFENGLRIRKEIDANEGLRDDDEVKEAWGMSLISHTSAVSSLETLCASSIICNPDGTVNLMSGTVDMGQGIETALVQVVAEKFGINVKDITHAALDTTSSPYNYGSFSSGQAFHSGNAVAAACEDVISRIRTELANFYHVDEEDVNFRDKKFQIVCRGQNLGFKEAIQIIANRCRGTFIMGNAVVGLQDAPEPFSLCWAKVAYYKKEKAIKVTHVIESVDIGRVINPMIVKGQLEGAIQMGVGFSLIEDLEIDKLSKKVITADLLNYRNPLIVDMPKIHLFVADSYEPYSANGCKSVGELGVIPVAGAIGDAVSNACGWEITEIPLSRQFYVKNSRCDGFFEGGIQKC</sequence>
<dbReference type="InterPro" id="IPR046867">
    <property type="entry name" value="AldOxase/xan_DH_MoCoBD2"/>
</dbReference>
<dbReference type="Pfam" id="PF01315">
    <property type="entry name" value="Ald_Xan_dh_C"/>
    <property type="match status" value="1"/>
</dbReference>
<keyword evidence="2" id="KW-0560">Oxidoreductase</keyword>
<reference evidence="4 5" key="1">
    <citation type="submission" date="2014-04" db="EMBL/GenBank/DDBJ databases">
        <title>Draft Genome Sequence of Synergistes jonesii.</title>
        <authorList>
            <person name="Coil D.A."/>
            <person name="Eisen J.A."/>
            <person name="Holland-Moritz H.E."/>
        </authorList>
    </citation>
    <scope>NUCLEOTIDE SEQUENCE [LARGE SCALE GENOMIC DNA]</scope>
    <source>
        <strain evidence="4 5">78-1</strain>
    </source>
</reference>
<dbReference type="InterPro" id="IPR016208">
    <property type="entry name" value="Ald_Oxase/xanthine_DH-like"/>
</dbReference>
<dbReference type="Gene3D" id="3.30.365.10">
    <property type="entry name" value="Aldehyde oxidase/xanthine dehydrogenase, molybdopterin binding domain"/>
    <property type="match status" value="4"/>
</dbReference>
<dbReference type="GO" id="GO:0005506">
    <property type="term" value="F:iron ion binding"/>
    <property type="evidence" value="ECO:0007669"/>
    <property type="project" value="InterPro"/>
</dbReference>
<dbReference type="PANTHER" id="PTHR11908:SF132">
    <property type="entry name" value="ALDEHYDE OXIDASE 1-RELATED"/>
    <property type="match status" value="1"/>
</dbReference>
<dbReference type="Proteomes" id="UP000027665">
    <property type="component" value="Unassembled WGS sequence"/>
</dbReference>
<dbReference type="SUPFAM" id="SSF54665">
    <property type="entry name" value="CO dehydrogenase molybdoprotein N-domain-like"/>
    <property type="match status" value="1"/>
</dbReference>
<dbReference type="eggNOG" id="COG1529">
    <property type="taxonomic scope" value="Bacteria"/>
</dbReference>
<dbReference type="RefSeq" id="WP_037976006.1">
    <property type="nucleotide sequence ID" value="NZ_JMKI01000031.1"/>
</dbReference>
<dbReference type="EMBL" id="JMKI01000031">
    <property type="protein sequence ID" value="KEJ92278.1"/>
    <property type="molecule type" value="Genomic_DNA"/>
</dbReference>
<dbReference type="STRING" id="2754.EH55_04560"/>
<evidence type="ECO:0000256" key="2">
    <source>
        <dbReference type="ARBA" id="ARBA00023002"/>
    </source>
</evidence>
<evidence type="ECO:0000313" key="4">
    <source>
        <dbReference type="EMBL" id="KEJ92278.1"/>
    </source>
</evidence>
<dbReference type="GeneID" id="90983575"/>
<keyword evidence="1" id="KW-0500">Molybdenum</keyword>
<organism evidence="4 5">
    <name type="scientific">Synergistes jonesii</name>
    <dbReference type="NCBI Taxonomy" id="2754"/>
    <lineage>
        <taxon>Bacteria</taxon>
        <taxon>Thermotogati</taxon>
        <taxon>Synergistota</taxon>
        <taxon>Synergistia</taxon>
        <taxon>Synergistales</taxon>
        <taxon>Synergistaceae</taxon>
        <taxon>Synergistes</taxon>
    </lineage>
</organism>
<dbReference type="SMART" id="SM01008">
    <property type="entry name" value="Ald_Xan_dh_C"/>
    <property type="match status" value="1"/>
</dbReference>
<dbReference type="OrthoDB" id="41753at2"/>
<evidence type="ECO:0000256" key="1">
    <source>
        <dbReference type="ARBA" id="ARBA00022505"/>
    </source>
</evidence>
<keyword evidence="5" id="KW-1185">Reference proteome</keyword>
<dbReference type="GO" id="GO:0016491">
    <property type="term" value="F:oxidoreductase activity"/>
    <property type="evidence" value="ECO:0007669"/>
    <property type="project" value="UniProtKB-KW"/>
</dbReference>
<dbReference type="Pfam" id="PF20256">
    <property type="entry name" value="MoCoBD_2"/>
    <property type="match status" value="1"/>
</dbReference>
<evidence type="ECO:0000259" key="3">
    <source>
        <dbReference type="SMART" id="SM01008"/>
    </source>
</evidence>
<dbReference type="Gene3D" id="3.90.1170.50">
    <property type="entry name" value="Aldehyde oxidase/xanthine dehydrogenase, a/b hammerhead"/>
    <property type="match status" value="1"/>
</dbReference>
<dbReference type="InterPro" id="IPR037165">
    <property type="entry name" value="AldOxase/xan_DH_Mopterin-bd_sf"/>
</dbReference>
<accession>A0A073IPH7</accession>
<protein>
    <recommendedName>
        <fullName evidence="3">Aldehyde oxidase/xanthine dehydrogenase a/b hammerhead domain-containing protein</fullName>
    </recommendedName>
</protein>
<feature type="domain" description="Aldehyde oxidase/xanthine dehydrogenase a/b hammerhead" evidence="3">
    <location>
        <begin position="24"/>
        <end position="136"/>
    </location>
</feature>
<dbReference type="InterPro" id="IPR036856">
    <property type="entry name" value="Ald_Oxase/Xan_DH_a/b_sf"/>
</dbReference>
<dbReference type="Pfam" id="PF02738">
    <property type="entry name" value="MoCoBD_1"/>
    <property type="match status" value="1"/>
</dbReference>
<dbReference type="AlphaFoldDB" id="A0A073IPH7"/>